<feature type="compositionally biased region" description="Polar residues" evidence="1">
    <location>
        <begin position="78"/>
        <end position="90"/>
    </location>
</feature>
<proteinExistence type="predicted"/>
<evidence type="ECO:0000256" key="2">
    <source>
        <dbReference type="SAM" id="SignalP"/>
    </source>
</evidence>
<sequence>MHTFYTIVPALSLLNMGVNGAIIANTLSSRRDGNAVGSGPYSVHGTSRQTRQFHAADFHSDGTGTESSDSTPSGLVSPRQNPAGLTNNIPSDVLSPLLPVRRFMQHQDAVEGEVRSLANEILTDTTLRDDGATGLTEAIPNLGLGSLEIVPSIPSGQAISSELRRDVNVVGNAARRQDSDSTIDTGVATIRSGDLLDSIPSSSVSTTKMVKRRVRRQDDSSDVVAVASDAVADMDPTGNSGSDAEVETIVDTDEDTSANSLDVRASVNELD</sequence>
<accession>A0A0D2Q810</accession>
<keyword evidence="4" id="KW-1185">Reference proteome</keyword>
<evidence type="ECO:0000256" key="1">
    <source>
        <dbReference type="SAM" id="MobiDB-lite"/>
    </source>
</evidence>
<feature type="chain" id="PRO_5002250109" evidence="2">
    <location>
        <begin position="21"/>
        <end position="271"/>
    </location>
</feature>
<organism evidence="3 4">
    <name type="scientific">Hypholoma sublateritium (strain FD-334 SS-4)</name>
    <dbReference type="NCBI Taxonomy" id="945553"/>
    <lineage>
        <taxon>Eukaryota</taxon>
        <taxon>Fungi</taxon>
        <taxon>Dikarya</taxon>
        <taxon>Basidiomycota</taxon>
        <taxon>Agaricomycotina</taxon>
        <taxon>Agaricomycetes</taxon>
        <taxon>Agaricomycetidae</taxon>
        <taxon>Agaricales</taxon>
        <taxon>Agaricineae</taxon>
        <taxon>Strophariaceae</taxon>
        <taxon>Hypholoma</taxon>
    </lineage>
</organism>
<dbReference type="EMBL" id="KN817523">
    <property type="protein sequence ID" value="KJA27870.1"/>
    <property type="molecule type" value="Genomic_DNA"/>
</dbReference>
<dbReference type="Proteomes" id="UP000054270">
    <property type="component" value="Unassembled WGS sequence"/>
</dbReference>
<name>A0A0D2Q810_HYPSF</name>
<evidence type="ECO:0000313" key="4">
    <source>
        <dbReference type="Proteomes" id="UP000054270"/>
    </source>
</evidence>
<dbReference type="AlphaFoldDB" id="A0A0D2Q810"/>
<feature type="compositionally biased region" description="Low complexity" evidence="1">
    <location>
        <begin position="61"/>
        <end position="74"/>
    </location>
</feature>
<gene>
    <name evidence="3" type="ORF">HYPSUDRAFT_882408</name>
</gene>
<feature type="region of interest" description="Disordered" evidence="1">
    <location>
        <begin position="231"/>
        <end position="271"/>
    </location>
</feature>
<feature type="compositionally biased region" description="Acidic residues" evidence="1">
    <location>
        <begin position="244"/>
        <end position="256"/>
    </location>
</feature>
<evidence type="ECO:0000313" key="3">
    <source>
        <dbReference type="EMBL" id="KJA27870.1"/>
    </source>
</evidence>
<keyword evidence="2" id="KW-0732">Signal</keyword>
<feature type="signal peptide" evidence="2">
    <location>
        <begin position="1"/>
        <end position="20"/>
    </location>
</feature>
<dbReference type="OrthoDB" id="3070793at2759"/>
<feature type="region of interest" description="Disordered" evidence="1">
    <location>
        <begin position="58"/>
        <end position="90"/>
    </location>
</feature>
<protein>
    <submittedName>
        <fullName evidence="3">Uncharacterized protein</fullName>
    </submittedName>
</protein>
<reference evidence="4" key="1">
    <citation type="submission" date="2014-04" db="EMBL/GenBank/DDBJ databases">
        <title>Evolutionary Origins and Diversification of the Mycorrhizal Mutualists.</title>
        <authorList>
            <consortium name="DOE Joint Genome Institute"/>
            <consortium name="Mycorrhizal Genomics Consortium"/>
            <person name="Kohler A."/>
            <person name="Kuo A."/>
            <person name="Nagy L.G."/>
            <person name="Floudas D."/>
            <person name="Copeland A."/>
            <person name="Barry K.W."/>
            <person name="Cichocki N."/>
            <person name="Veneault-Fourrey C."/>
            <person name="LaButti K."/>
            <person name="Lindquist E.A."/>
            <person name="Lipzen A."/>
            <person name="Lundell T."/>
            <person name="Morin E."/>
            <person name="Murat C."/>
            <person name="Riley R."/>
            <person name="Ohm R."/>
            <person name="Sun H."/>
            <person name="Tunlid A."/>
            <person name="Henrissat B."/>
            <person name="Grigoriev I.V."/>
            <person name="Hibbett D.S."/>
            <person name="Martin F."/>
        </authorList>
    </citation>
    <scope>NUCLEOTIDE SEQUENCE [LARGE SCALE GENOMIC DNA]</scope>
    <source>
        <strain evidence="4">FD-334 SS-4</strain>
    </source>
</reference>